<dbReference type="Proteomes" id="UP001220324">
    <property type="component" value="Unassembled WGS sequence"/>
</dbReference>
<reference evidence="1 2" key="1">
    <citation type="journal article" date="2023" name="IMA Fungus">
        <title>Comparative genomic study of the Penicillium genus elucidates a diverse pangenome and 15 lateral gene transfer events.</title>
        <authorList>
            <person name="Petersen C."/>
            <person name="Sorensen T."/>
            <person name="Nielsen M.R."/>
            <person name="Sondergaard T.E."/>
            <person name="Sorensen J.L."/>
            <person name="Fitzpatrick D.A."/>
            <person name="Frisvad J.C."/>
            <person name="Nielsen K.L."/>
        </authorList>
    </citation>
    <scope>NUCLEOTIDE SEQUENCE [LARGE SCALE GENOMIC DNA]</scope>
    <source>
        <strain evidence="1 2">IBT 35679</strain>
    </source>
</reference>
<proteinExistence type="predicted"/>
<dbReference type="EMBL" id="JAQIZZ010000001">
    <property type="protein sequence ID" value="KAJ5556243.1"/>
    <property type="molecule type" value="Genomic_DNA"/>
</dbReference>
<evidence type="ECO:0000313" key="2">
    <source>
        <dbReference type="Proteomes" id="UP001220324"/>
    </source>
</evidence>
<accession>A0AAD6D6F8</accession>
<sequence>MSTSGQAPSQASSKKRRKLVPTIDTDMLTPLHRFSDILAEMDSDDPVVRSCAVKYVIRRLQTSEYHTIDNSEASVRVVAELLILERLHHLSNKGSLDYLQLYAEVDVNLLRGNTYITGHADWLLCHDDPRYGIDSTLIAIEAKRSCELSSASGQMATYLAAMQDRRTCFRAADT</sequence>
<comment type="caution">
    <text evidence="1">The sequence shown here is derived from an EMBL/GenBank/DDBJ whole genome shotgun (WGS) entry which is preliminary data.</text>
</comment>
<organism evidence="1 2">
    <name type="scientific">Penicillium frequentans</name>
    <dbReference type="NCBI Taxonomy" id="3151616"/>
    <lineage>
        <taxon>Eukaryota</taxon>
        <taxon>Fungi</taxon>
        <taxon>Dikarya</taxon>
        <taxon>Ascomycota</taxon>
        <taxon>Pezizomycotina</taxon>
        <taxon>Eurotiomycetes</taxon>
        <taxon>Eurotiomycetidae</taxon>
        <taxon>Eurotiales</taxon>
        <taxon>Aspergillaceae</taxon>
        <taxon>Penicillium</taxon>
    </lineage>
</organism>
<dbReference type="AlphaFoldDB" id="A0AAD6D6F8"/>
<protein>
    <submittedName>
        <fullName evidence="1">Uncharacterized protein</fullName>
    </submittedName>
</protein>
<evidence type="ECO:0000313" key="1">
    <source>
        <dbReference type="EMBL" id="KAJ5556243.1"/>
    </source>
</evidence>
<keyword evidence="2" id="KW-1185">Reference proteome</keyword>
<name>A0AAD6D6F8_9EURO</name>
<gene>
    <name evidence="1" type="ORF">N7494_000158</name>
</gene>